<dbReference type="Gene3D" id="3.90.470.20">
    <property type="entry name" value="4'-phosphopantetheinyl transferase domain"/>
    <property type="match status" value="1"/>
</dbReference>
<dbReference type="RefSeq" id="WP_144915512.1">
    <property type="nucleotide sequence ID" value="NZ_VLLI01000013.1"/>
</dbReference>
<accession>A0A562TRZ4</accession>
<protein>
    <submittedName>
        <fullName evidence="3">4'-phosphopantetheinyl transferase superfamily protein</fullName>
    </submittedName>
</protein>
<comment type="caution">
    <text evidence="3">The sequence shown here is derived from an EMBL/GenBank/DDBJ whole genome shotgun (WGS) entry which is preliminary data.</text>
</comment>
<feature type="domain" description="4'-phosphopantetheinyl transferase" evidence="2">
    <location>
        <begin position="5"/>
        <end position="85"/>
    </location>
</feature>
<keyword evidence="1 3" id="KW-0808">Transferase</keyword>
<reference evidence="3 4" key="1">
    <citation type="submission" date="2019-07" db="EMBL/GenBank/DDBJ databases">
        <title>Genomic Encyclopedia of Archaeal and Bacterial Type Strains, Phase II (KMG-II): from individual species to whole genera.</title>
        <authorList>
            <person name="Goeker M."/>
        </authorList>
    </citation>
    <scope>NUCLEOTIDE SEQUENCE [LARGE SCALE GENOMIC DNA]</scope>
    <source>
        <strain evidence="3 4">ATCC BAA-1854</strain>
    </source>
</reference>
<dbReference type="InterPro" id="IPR008278">
    <property type="entry name" value="4-PPantetheinyl_Trfase_dom"/>
</dbReference>
<sequence length="208" mass="24151">MISTGNDIVALRSINKQRTCEYRFYSKILSASEQALYQQPQLNELPFEHYVWLLWSVKESAFKYLKRYNQQLVFSPISINTTTIDILPDQHYCGEVHFNSNKLFFNSIINNDWISTVVNNADDFENVFSDVHVINDKGYYDQSTAVRKFALEKLNTLFPGELRLEKHLAGYPILIKDDEDTKIPVSLAHDGHYISYSFNLNAVKLQVN</sequence>
<evidence type="ECO:0000256" key="1">
    <source>
        <dbReference type="ARBA" id="ARBA00022679"/>
    </source>
</evidence>
<organism evidence="3 4">
    <name type="scientific">Mucilaginibacter frigoritolerans</name>
    <dbReference type="NCBI Taxonomy" id="652788"/>
    <lineage>
        <taxon>Bacteria</taxon>
        <taxon>Pseudomonadati</taxon>
        <taxon>Bacteroidota</taxon>
        <taxon>Sphingobacteriia</taxon>
        <taxon>Sphingobacteriales</taxon>
        <taxon>Sphingobacteriaceae</taxon>
        <taxon>Mucilaginibacter</taxon>
    </lineage>
</organism>
<dbReference type="InterPro" id="IPR037143">
    <property type="entry name" value="4-PPantetheinyl_Trfase_dom_sf"/>
</dbReference>
<evidence type="ECO:0000259" key="2">
    <source>
        <dbReference type="Pfam" id="PF01648"/>
    </source>
</evidence>
<keyword evidence="4" id="KW-1185">Reference proteome</keyword>
<dbReference type="GO" id="GO:0000287">
    <property type="term" value="F:magnesium ion binding"/>
    <property type="evidence" value="ECO:0007669"/>
    <property type="project" value="InterPro"/>
</dbReference>
<dbReference type="GO" id="GO:0008897">
    <property type="term" value="F:holo-[acyl-carrier-protein] synthase activity"/>
    <property type="evidence" value="ECO:0007669"/>
    <property type="project" value="InterPro"/>
</dbReference>
<name>A0A562TRZ4_9SPHI</name>
<gene>
    <name evidence="3" type="ORF">JN11_04113</name>
</gene>
<evidence type="ECO:0000313" key="4">
    <source>
        <dbReference type="Proteomes" id="UP000317010"/>
    </source>
</evidence>
<dbReference type="Pfam" id="PF01648">
    <property type="entry name" value="ACPS"/>
    <property type="match status" value="1"/>
</dbReference>
<dbReference type="Proteomes" id="UP000317010">
    <property type="component" value="Unassembled WGS sequence"/>
</dbReference>
<dbReference type="AlphaFoldDB" id="A0A562TRZ4"/>
<evidence type="ECO:0000313" key="3">
    <source>
        <dbReference type="EMBL" id="TWI96379.1"/>
    </source>
</evidence>
<dbReference type="OrthoDB" id="663853at2"/>
<dbReference type="SUPFAM" id="SSF56214">
    <property type="entry name" value="4'-phosphopantetheinyl transferase"/>
    <property type="match status" value="1"/>
</dbReference>
<dbReference type="EMBL" id="VLLI01000013">
    <property type="protein sequence ID" value="TWI96379.1"/>
    <property type="molecule type" value="Genomic_DNA"/>
</dbReference>
<proteinExistence type="predicted"/>